<evidence type="ECO:0000313" key="2">
    <source>
        <dbReference type="Proteomes" id="UP000063308"/>
    </source>
</evidence>
<evidence type="ECO:0000313" key="1">
    <source>
        <dbReference type="EMBL" id="BAR58116.1"/>
    </source>
</evidence>
<name>A0A0E4FWE1_9BRAD</name>
<accession>A0A0E4FWE1</accession>
<reference evidence="1 2" key="1">
    <citation type="submission" date="2014-11" db="EMBL/GenBank/DDBJ databases">
        <title>Symbiosis island explosion on the genome of extra-slow-growing strains of soybean bradyrhizobia with massive insertion sequences.</title>
        <authorList>
            <person name="Iida T."/>
            <person name="Minamisawa K."/>
        </authorList>
    </citation>
    <scope>NUCLEOTIDE SEQUENCE [LARGE SCALE GENOMIC DNA]</scope>
    <source>
        <strain evidence="1 2">NK6</strain>
    </source>
</reference>
<proteinExistence type="predicted"/>
<dbReference type="EMBL" id="AP014685">
    <property type="protein sequence ID" value="BAR58116.1"/>
    <property type="molecule type" value="Genomic_DNA"/>
</dbReference>
<dbReference type="AlphaFoldDB" id="A0A0E4FWE1"/>
<dbReference type="Proteomes" id="UP000063308">
    <property type="component" value="Chromosome"/>
</dbReference>
<protein>
    <submittedName>
        <fullName evidence="1">Uncharacterized protein</fullName>
    </submittedName>
</protein>
<gene>
    <name evidence="1" type="ORF">NK6_4957</name>
</gene>
<organism evidence="1 2">
    <name type="scientific">Bradyrhizobium diazoefficiens</name>
    <dbReference type="NCBI Taxonomy" id="1355477"/>
    <lineage>
        <taxon>Bacteria</taxon>
        <taxon>Pseudomonadati</taxon>
        <taxon>Pseudomonadota</taxon>
        <taxon>Alphaproteobacteria</taxon>
        <taxon>Hyphomicrobiales</taxon>
        <taxon>Nitrobacteraceae</taxon>
        <taxon>Bradyrhizobium</taxon>
    </lineage>
</organism>
<sequence>MPDYLSQRQNVLTQDPTEKAELNTYLEAVADQFGLRWLEQGGGNPVRELWQDGHALATNEMLTLGHAVSNLAKAHPAWTRHQINQMKIGSAGERAGAAFEIIGLNLFSGPGQRIEPAPANRPGYDGSVFFDDGSSLMVSIKNHGISAHELAFLSKAAEIRNDFVQTARSGGATSRLLRIIAHRHPLGADWALLRRQIRDMFSTGKVEDTPVWSGQVEPLPGEWNPLSPRHLSNVFILAAPFHPNEQKNFEENIRKGVANMEKHCANVGQDVCRTLFLRMSATASMQECVKWANDYFGQYPDTKVELILLYQAVPAVDLKTNKVAVSHCFLPVPGPNFGQRTAGRGSEKFGIFPLIGTVHTNPTRLLLSDGVNARSFDGHYVFQRGDIFHQHDASPGPSTFELRNPAPGIFHHAVVGDTVFSMKGSQDGRLLLLP</sequence>